<dbReference type="AlphaFoldDB" id="A0AAV4DJY4"/>
<sequence>MISGFKTLRQARASAAGFERVPADIWASSLSSEPTTSLISAELERNYGKMSTAMKPYYDMSRTQGRAWCPESIEPCHVRPPHRLP</sequence>
<evidence type="ECO:0000313" key="1">
    <source>
        <dbReference type="EMBL" id="GFO44455.1"/>
    </source>
</evidence>
<reference evidence="1 2" key="1">
    <citation type="journal article" date="2021" name="Elife">
        <title>Chloroplast acquisition without the gene transfer in kleptoplastic sea slugs, Plakobranchus ocellatus.</title>
        <authorList>
            <person name="Maeda T."/>
            <person name="Takahashi S."/>
            <person name="Yoshida T."/>
            <person name="Shimamura S."/>
            <person name="Takaki Y."/>
            <person name="Nagai Y."/>
            <person name="Toyoda A."/>
            <person name="Suzuki Y."/>
            <person name="Arimoto A."/>
            <person name="Ishii H."/>
            <person name="Satoh N."/>
            <person name="Nishiyama T."/>
            <person name="Hasebe M."/>
            <person name="Maruyama T."/>
            <person name="Minagawa J."/>
            <person name="Obokata J."/>
            <person name="Shigenobu S."/>
        </authorList>
    </citation>
    <scope>NUCLEOTIDE SEQUENCE [LARGE SCALE GENOMIC DNA]</scope>
</reference>
<proteinExistence type="predicted"/>
<gene>
    <name evidence="1" type="ORF">PoB_007096000</name>
</gene>
<dbReference type="Proteomes" id="UP000735302">
    <property type="component" value="Unassembled WGS sequence"/>
</dbReference>
<accession>A0AAV4DJY4</accession>
<comment type="caution">
    <text evidence="1">The sequence shown here is derived from an EMBL/GenBank/DDBJ whole genome shotgun (WGS) entry which is preliminary data.</text>
</comment>
<keyword evidence="2" id="KW-1185">Reference proteome</keyword>
<name>A0AAV4DJY4_9GAST</name>
<organism evidence="1 2">
    <name type="scientific">Plakobranchus ocellatus</name>
    <dbReference type="NCBI Taxonomy" id="259542"/>
    <lineage>
        <taxon>Eukaryota</taxon>
        <taxon>Metazoa</taxon>
        <taxon>Spiralia</taxon>
        <taxon>Lophotrochozoa</taxon>
        <taxon>Mollusca</taxon>
        <taxon>Gastropoda</taxon>
        <taxon>Heterobranchia</taxon>
        <taxon>Euthyneura</taxon>
        <taxon>Panpulmonata</taxon>
        <taxon>Sacoglossa</taxon>
        <taxon>Placobranchoidea</taxon>
        <taxon>Plakobranchidae</taxon>
        <taxon>Plakobranchus</taxon>
    </lineage>
</organism>
<protein>
    <submittedName>
        <fullName evidence="1">Uncharacterized protein</fullName>
    </submittedName>
</protein>
<dbReference type="EMBL" id="BLXT01007956">
    <property type="protein sequence ID" value="GFO44455.1"/>
    <property type="molecule type" value="Genomic_DNA"/>
</dbReference>
<evidence type="ECO:0000313" key="2">
    <source>
        <dbReference type="Proteomes" id="UP000735302"/>
    </source>
</evidence>